<dbReference type="Proteomes" id="UP001165074">
    <property type="component" value="Unassembled WGS sequence"/>
</dbReference>
<evidence type="ECO:0000256" key="1">
    <source>
        <dbReference type="SAM" id="Phobius"/>
    </source>
</evidence>
<keyword evidence="1" id="KW-0472">Membrane</keyword>
<dbReference type="EMBL" id="BSTK01000009">
    <property type="protein sequence ID" value="GLY88191.1"/>
    <property type="molecule type" value="Genomic_DNA"/>
</dbReference>
<accession>A0A9W6W3P7</accession>
<keyword evidence="1" id="KW-1133">Transmembrane helix</keyword>
<dbReference type="AlphaFoldDB" id="A0A9W6W3P7"/>
<evidence type="ECO:0000313" key="2">
    <source>
        <dbReference type="EMBL" id="GLY88191.1"/>
    </source>
</evidence>
<keyword evidence="3" id="KW-1185">Reference proteome</keyword>
<feature type="transmembrane region" description="Helical" evidence="1">
    <location>
        <begin position="56"/>
        <end position="77"/>
    </location>
</feature>
<comment type="caution">
    <text evidence="2">The sequence shown here is derived from an EMBL/GenBank/DDBJ whole genome shotgun (WGS) entry which is preliminary data.</text>
</comment>
<gene>
    <name evidence="2" type="ORF">Airi02_061200</name>
</gene>
<proteinExistence type="predicted"/>
<evidence type="ECO:0000313" key="3">
    <source>
        <dbReference type="Proteomes" id="UP001165074"/>
    </source>
</evidence>
<name>A0A9W6W3P7_9ACTN</name>
<keyword evidence="1" id="KW-0812">Transmembrane</keyword>
<sequence length="93" mass="9566">MFNTMRITGESLAVAATAAVLISVTVARTSTTQAVAAVQGRQVPVTTGRAFADALHVVVIGLGVLALLGAILTAWALRPSHDTEADEVRAGIR</sequence>
<dbReference type="RefSeq" id="WP_285577832.1">
    <property type="nucleotide sequence ID" value="NZ_BSTK01000009.1"/>
</dbReference>
<organism evidence="2 3">
    <name type="scientific">Actinoallomurus iriomotensis</name>
    <dbReference type="NCBI Taxonomy" id="478107"/>
    <lineage>
        <taxon>Bacteria</taxon>
        <taxon>Bacillati</taxon>
        <taxon>Actinomycetota</taxon>
        <taxon>Actinomycetes</taxon>
        <taxon>Streptosporangiales</taxon>
        <taxon>Thermomonosporaceae</taxon>
        <taxon>Actinoallomurus</taxon>
    </lineage>
</organism>
<reference evidence="2" key="1">
    <citation type="submission" date="2023-03" db="EMBL/GenBank/DDBJ databases">
        <title>Actinoallomurus iriomotensis NBRC 103684.</title>
        <authorList>
            <person name="Ichikawa N."/>
            <person name="Sato H."/>
            <person name="Tonouchi N."/>
        </authorList>
    </citation>
    <scope>NUCLEOTIDE SEQUENCE</scope>
    <source>
        <strain evidence="2">NBRC 103684</strain>
    </source>
</reference>
<protein>
    <submittedName>
        <fullName evidence="2">Uncharacterized protein</fullName>
    </submittedName>
</protein>